<evidence type="ECO:0000313" key="1">
    <source>
        <dbReference type="EMBL" id="CAE8717103.1"/>
    </source>
</evidence>
<sequence>WSSVLPEGWQPVEVPLQLLGQEDPRATVDCPSKAQGCSWRGQRLDLASHRIQCEQIRRITSAVQAAGGKTGELSFSLSWQSGEYKTDLDMTVTHPCGAAISCNRKQCLQCSAQLDVDDRGSNGTLSCENVYWSESAPEGNYSVTVQLHRGPKVPFQVVAKVGNEPRLFSHPASVFGTGKNQVACSFELGPNGPRFEGDAGRLSTAGMFRRTARSAILARRLGLGKAKGDEESWDCFTDSSGWCRLGDTVEAVRLGPMSEACSHVPVDILCR</sequence>
<gene>
    <name evidence="1" type="ORF">PGLA2088_LOCUS39394</name>
</gene>
<dbReference type="EMBL" id="CAJNNW010033100">
    <property type="protein sequence ID" value="CAE8717103.1"/>
    <property type="molecule type" value="Genomic_DNA"/>
</dbReference>
<reference evidence="1" key="1">
    <citation type="submission" date="2021-02" db="EMBL/GenBank/DDBJ databases">
        <authorList>
            <person name="Dougan E. K."/>
            <person name="Rhodes N."/>
            <person name="Thang M."/>
            <person name="Chan C."/>
        </authorList>
    </citation>
    <scope>NUCLEOTIDE SEQUENCE</scope>
</reference>
<comment type="caution">
    <text evidence="1">The sequence shown here is derived from an EMBL/GenBank/DDBJ whole genome shotgun (WGS) entry which is preliminary data.</text>
</comment>
<name>A0A813KZJ2_POLGL</name>
<dbReference type="Proteomes" id="UP000626109">
    <property type="component" value="Unassembled WGS sequence"/>
</dbReference>
<evidence type="ECO:0000313" key="2">
    <source>
        <dbReference type="Proteomes" id="UP000626109"/>
    </source>
</evidence>
<accession>A0A813KZJ2</accession>
<proteinExistence type="predicted"/>
<feature type="non-terminal residue" evidence="1">
    <location>
        <position position="1"/>
    </location>
</feature>
<dbReference type="AlphaFoldDB" id="A0A813KZJ2"/>
<organism evidence="1 2">
    <name type="scientific">Polarella glacialis</name>
    <name type="common">Dinoflagellate</name>
    <dbReference type="NCBI Taxonomy" id="89957"/>
    <lineage>
        <taxon>Eukaryota</taxon>
        <taxon>Sar</taxon>
        <taxon>Alveolata</taxon>
        <taxon>Dinophyceae</taxon>
        <taxon>Suessiales</taxon>
        <taxon>Suessiaceae</taxon>
        <taxon>Polarella</taxon>
    </lineage>
</organism>
<protein>
    <submittedName>
        <fullName evidence="1">Uncharacterized protein</fullName>
    </submittedName>
</protein>
<feature type="non-terminal residue" evidence="1">
    <location>
        <position position="271"/>
    </location>
</feature>